<evidence type="ECO:0000259" key="10">
    <source>
        <dbReference type="Pfam" id="PF00535"/>
    </source>
</evidence>
<dbReference type="Proteomes" id="UP000594979">
    <property type="component" value="Chromosome"/>
</dbReference>
<evidence type="ECO:0000256" key="4">
    <source>
        <dbReference type="ARBA" id="ARBA00022679"/>
    </source>
</evidence>
<dbReference type="EMBL" id="CP065682">
    <property type="protein sequence ID" value="QPS34887.1"/>
    <property type="molecule type" value="Genomic_DNA"/>
</dbReference>
<dbReference type="Proteomes" id="UP000216867">
    <property type="component" value="Unassembled WGS sequence"/>
</dbReference>
<dbReference type="AlphaFoldDB" id="A0A269ZHW1"/>
<evidence type="ECO:0000313" key="12">
    <source>
        <dbReference type="EMBL" id="QPS34887.1"/>
    </source>
</evidence>
<evidence type="ECO:0000256" key="7">
    <source>
        <dbReference type="ARBA" id="ARBA00037904"/>
    </source>
</evidence>
<evidence type="ECO:0000256" key="8">
    <source>
        <dbReference type="ARBA" id="ARBA00038120"/>
    </source>
</evidence>
<dbReference type="KEGG" id="bcau:I6G59_06155"/>
<dbReference type="GO" id="GO:0016757">
    <property type="term" value="F:glycosyltransferase activity"/>
    <property type="evidence" value="ECO:0007669"/>
    <property type="project" value="UniProtKB-KW"/>
</dbReference>
<accession>A0A269ZHW1</accession>
<comment type="pathway">
    <text evidence="7">Carotenoid biosynthesis; staphyloxanthin biosynthesis; staphyloxanthin from farnesyl diphosphate: step 4/5.</text>
</comment>
<evidence type="ECO:0000256" key="9">
    <source>
        <dbReference type="ARBA" id="ARBA00040345"/>
    </source>
</evidence>
<keyword evidence="5" id="KW-0472">Membrane</keyword>
<sequence length="253" mass="26543">MIDHVAVVVPAHNEEAEILGCLTALVAAVEAASPLSSVQIIAVADRCADGTAGLIERFAARHPVVTPMTVPFGNVGRARDAGAQAALDAIAAVDADEAVLERTWLVFTDADTRVPENWITAHLDHAGQGADCVVGTVEPRADVGNDDLIEAWFAAHHLGEGHDHVFGANLGIRGSHFVRIGGCPPLRLGEDVAMVHAVTAVGGTLRRTDDCRVVTSARMLGRCHGGFSTYLRELADETDGRLGDVDAEKSHAG</sequence>
<proteinExistence type="inferred from homology"/>
<evidence type="ECO:0000313" key="11">
    <source>
        <dbReference type="EMBL" id="PAK97070.1"/>
    </source>
</evidence>
<organism evidence="11">
    <name type="scientific">Brevibacterium casei</name>
    <dbReference type="NCBI Taxonomy" id="33889"/>
    <lineage>
        <taxon>Bacteria</taxon>
        <taxon>Bacillati</taxon>
        <taxon>Actinomycetota</taxon>
        <taxon>Actinomycetes</taxon>
        <taxon>Micrococcales</taxon>
        <taxon>Brevibacteriaceae</taxon>
        <taxon>Brevibacterium</taxon>
    </lineage>
</organism>
<keyword evidence="4 11" id="KW-0808">Transferase</keyword>
<reference evidence="12 13" key="2">
    <citation type="submission" date="2020-12" db="EMBL/GenBank/DDBJ databases">
        <title>FDA dAtabase for Regulatory Grade micrObial Sequences (FDA-ARGOS): Supporting development and validation of Infectious Disease Dx tests.</title>
        <authorList>
            <person name="Sproer C."/>
            <person name="Gronow S."/>
            <person name="Severitt S."/>
            <person name="Schroder I."/>
            <person name="Tallon L."/>
            <person name="Sadzewicz L."/>
            <person name="Zhao X."/>
            <person name="Boylan J."/>
            <person name="Ott S."/>
            <person name="Bowen H."/>
            <person name="Vavikolanu K."/>
            <person name="Mehta A."/>
            <person name="Aluvathingal J."/>
            <person name="Nadendla S."/>
            <person name="Lowell S."/>
            <person name="Myers T."/>
            <person name="Yan Y."/>
            <person name="Sichtig H."/>
        </authorList>
    </citation>
    <scope>NUCLEOTIDE SEQUENCE [LARGE SCALE GENOMIC DNA]</scope>
    <source>
        <strain evidence="12 13">FDAARGOS_902</strain>
    </source>
</reference>
<dbReference type="SUPFAM" id="SSF53448">
    <property type="entry name" value="Nucleotide-diphospho-sugar transferases"/>
    <property type="match status" value="1"/>
</dbReference>
<gene>
    <name evidence="11" type="ORF">B8X04_00355</name>
    <name evidence="12" type="ORF">I6G59_06155</name>
</gene>
<comment type="function">
    <text evidence="6">Catalyzes the glycosylation of 4,4'-diaponeurosporenoate, i.e. the esterification of glucose at the C1'' position with the carboxyl group of 4,4'-diaponeurosporenic acid, to form glycosyl-4,4'-diaponeurosporenoate. This is a step in the biosynthesis of staphyloxanthin, an orange pigment present in most staphylococci strains.</text>
</comment>
<dbReference type="Pfam" id="PF00535">
    <property type="entry name" value="Glycos_transf_2"/>
    <property type="match status" value="1"/>
</dbReference>
<dbReference type="Gene3D" id="3.90.550.10">
    <property type="entry name" value="Spore Coat Polysaccharide Biosynthesis Protein SpsA, Chain A"/>
    <property type="match status" value="1"/>
</dbReference>
<feature type="domain" description="Glycosyltransferase 2-like" evidence="10">
    <location>
        <begin position="7"/>
        <end position="144"/>
    </location>
</feature>
<dbReference type="RefSeq" id="WP_095375070.1">
    <property type="nucleotide sequence ID" value="NZ_CP065682.1"/>
</dbReference>
<evidence type="ECO:0000256" key="1">
    <source>
        <dbReference type="ARBA" id="ARBA00004236"/>
    </source>
</evidence>
<dbReference type="InterPro" id="IPR029044">
    <property type="entry name" value="Nucleotide-diphossugar_trans"/>
</dbReference>
<protein>
    <recommendedName>
        <fullName evidence="9">4,4'-diaponeurosporenoate glycosyltransferase</fullName>
    </recommendedName>
</protein>
<evidence type="ECO:0000256" key="3">
    <source>
        <dbReference type="ARBA" id="ARBA00022676"/>
    </source>
</evidence>
<dbReference type="InterPro" id="IPR001173">
    <property type="entry name" value="Glyco_trans_2-like"/>
</dbReference>
<evidence type="ECO:0000256" key="5">
    <source>
        <dbReference type="ARBA" id="ARBA00023136"/>
    </source>
</evidence>
<comment type="subcellular location">
    <subcellularLocation>
        <location evidence="1">Cell membrane</location>
    </subcellularLocation>
</comment>
<dbReference type="PANTHER" id="PTHR43646">
    <property type="entry name" value="GLYCOSYLTRANSFERASE"/>
    <property type="match status" value="1"/>
</dbReference>
<dbReference type="EMBL" id="NCWY01000001">
    <property type="protein sequence ID" value="PAK97070.1"/>
    <property type="molecule type" value="Genomic_DNA"/>
</dbReference>
<comment type="similarity">
    <text evidence="8">Belongs to the glycosyltransferase 2 family. CrtQ subfamily.</text>
</comment>
<keyword evidence="2" id="KW-1003">Cell membrane</keyword>
<dbReference type="PANTHER" id="PTHR43646:SF2">
    <property type="entry name" value="GLYCOSYLTRANSFERASE 2-LIKE DOMAIN-CONTAINING PROTEIN"/>
    <property type="match status" value="1"/>
</dbReference>
<name>A0A269ZHW1_9MICO</name>
<evidence type="ECO:0000313" key="13">
    <source>
        <dbReference type="Proteomes" id="UP000594979"/>
    </source>
</evidence>
<evidence type="ECO:0000256" key="2">
    <source>
        <dbReference type="ARBA" id="ARBA00022475"/>
    </source>
</evidence>
<reference evidence="11" key="1">
    <citation type="submission" date="2017-04" db="EMBL/GenBank/DDBJ databases">
        <title>Kefir bacterial isolates.</title>
        <authorList>
            <person name="Kim Y."/>
            <person name="Blasche S."/>
            <person name="Patil K.R."/>
        </authorList>
    </citation>
    <scope>NUCLEOTIDE SEQUENCE [LARGE SCALE GENOMIC DNA]</scope>
    <source>
        <strain evidence="11">OG2</strain>
    </source>
</reference>
<dbReference type="GO" id="GO:0005886">
    <property type="term" value="C:plasma membrane"/>
    <property type="evidence" value="ECO:0007669"/>
    <property type="project" value="UniProtKB-SubCell"/>
</dbReference>
<keyword evidence="3" id="KW-0328">Glycosyltransferase</keyword>
<evidence type="ECO:0000256" key="6">
    <source>
        <dbReference type="ARBA" id="ARBA00037281"/>
    </source>
</evidence>